<evidence type="ECO:0000313" key="1">
    <source>
        <dbReference type="EMBL" id="CDM37311.1"/>
    </source>
</evidence>
<reference evidence="1" key="1">
    <citation type="journal article" date="2014" name="Nat. Commun.">
        <title>Multiple recent horizontal transfers of a large genomic region in cheese making fungi.</title>
        <authorList>
            <person name="Cheeseman K."/>
            <person name="Ropars J."/>
            <person name="Renault P."/>
            <person name="Dupont J."/>
            <person name="Gouzy J."/>
            <person name="Branca A."/>
            <person name="Abraham A.L."/>
            <person name="Ceppi M."/>
            <person name="Conseiller E."/>
            <person name="Debuchy R."/>
            <person name="Malagnac F."/>
            <person name="Goarin A."/>
            <person name="Silar P."/>
            <person name="Lacoste S."/>
            <person name="Sallet E."/>
            <person name="Bensimon A."/>
            <person name="Giraud T."/>
            <person name="Brygoo Y."/>
        </authorList>
    </citation>
    <scope>NUCLEOTIDE SEQUENCE [LARGE SCALE GENOMIC DNA]</scope>
    <source>
        <strain evidence="1">FM164</strain>
    </source>
</reference>
<sequence length="416" mass="47494">MHIPLEICDQIAYYVWLDDGRALYLWDAAKHYSVPYWRSRKDLGNLRLVNKAFCHSAASWLFRHIDARYSACRGPPHLERLMKLSKSPYAVYVRQIDFGFQETGSESTAYTAALYIEDLFGCLSSCLIKFFNLAALEFHEPPLGLSQEQRRAYMDAVSSTLRYVPLSNLRELELKFPLTYDFGRFFPTQTSSVQIPIEDVTQSLRHLGLYSCEYTNTRDQRYWLKPVSPENAALPNNVYATRMLRMIEIAPNLQSLAIHSLDVLDIDFLAFPSSLCLRCLDLGGVSISCNNLLSLINQSIHSIRYINFSLVKLNSGTWRQVLVRMCQLPYLLDIIIDASGYSLTGTSSDLALGLLPERDCPQDIETIDSFDVPALGNLQRHVNSNRIAFGLQPFPETDYRHINGASLEYMLDLYHV</sequence>
<accession>W6QMY7</accession>
<proteinExistence type="predicted"/>
<name>W6QMY7_PENRF</name>
<gene>
    <name evidence="1" type="ORF">PROQFM164_S06g000272</name>
</gene>
<dbReference type="OMA" id="CKDHLKH"/>
<dbReference type="AlphaFoldDB" id="W6QMY7"/>
<protein>
    <recommendedName>
        <fullName evidence="3">F-box domain, cyclin-like</fullName>
    </recommendedName>
</protein>
<evidence type="ECO:0008006" key="3">
    <source>
        <dbReference type="Google" id="ProtNLM"/>
    </source>
</evidence>
<dbReference type="Proteomes" id="UP000030686">
    <property type="component" value="Unassembled WGS sequence"/>
</dbReference>
<organism evidence="1 2">
    <name type="scientific">Penicillium roqueforti (strain FM164)</name>
    <dbReference type="NCBI Taxonomy" id="1365484"/>
    <lineage>
        <taxon>Eukaryota</taxon>
        <taxon>Fungi</taxon>
        <taxon>Dikarya</taxon>
        <taxon>Ascomycota</taxon>
        <taxon>Pezizomycotina</taxon>
        <taxon>Eurotiomycetes</taxon>
        <taxon>Eurotiomycetidae</taxon>
        <taxon>Eurotiales</taxon>
        <taxon>Aspergillaceae</taxon>
        <taxon>Penicillium</taxon>
    </lineage>
</organism>
<evidence type="ECO:0000313" key="2">
    <source>
        <dbReference type="Proteomes" id="UP000030686"/>
    </source>
</evidence>
<dbReference type="OrthoDB" id="4505556at2759"/>
<dbReference type="EMBL" id="HG792020">
    <property type="protein sequence ID" value="CDM37311.1"/>
    <property type="molecule type" value="Genomic_DNA"/>
</dbReference>
<dbReference type="STRING" id="1365484.W6QMY7"/>
<keyword evidence="2" id="KW-1185">Reference proteome</keyword>